<evidence type="ECO:0000313" key="4">
    <source>
        <dbReference type="Proteomes" id="UP000288805"/>
    </source>
</evidence>
<proteinExistence type="predicted"/>
<accession>A0A438CTE1</accession>
<feature type="region of interest" description="Disordered" evidence="1">
    <location>
        <begin position="66"/>
        <end position="101"/>
    </location>
</feature>
<evidence type="ECO:0008006" key="5">
    <source>
        <dbReference type="Google" id="ProtNLM"/>
    </source>
</evidence>
<protein>
    <recommendedName>
        <fullName evidence="5">Transmembrane protein</fullName>
    </recommendedName>
</protein>
<comment type="caution">
    <text evidence="3">The sequence shown here is derived from an EMBL/GenBank/DDBJ whole genome shotgun (WGS) entry which is preliminary data.</text>
</comment>
<keyword evidence="2" id="KW-0812">Transmembrane</keyword>
<feature type="compositionally biased region" description="Basic and acidic residues" evidence="1">
    <location>
        <begin position="213"/>
        <end position="223"/>
    </location>
</feature>
<organism evidence="3 4">
    <name type="scientific">Vitis vinifera</name>
    <name type="common">Grape</name>
    <dbReference type="NCBI Taxonomy" id="29760"/>
    <lineage>
        <taxon>Eukaryota</taxon>
        <taxon>Viridiplantae</taxon>
        <taxon>Streptophyta</taxon>
        <taxon>Embryophyta</taxon>
        <taxon>Tracheophyta</taxon>
        <taxon>Spermatophyta</taxon>
        <taxon>Magnoliopsida</taxon>
        <taxon>eudicotyledons</taxon>
        <taxon>Gunneridae</taxon>
        <taxon>Pentapetalae</taxon>
        <taxon>rosids</taxon>
        <taxon>Vitales</taxon>
        <taxon>Vitaceae</taxon>
        <taxon>Viteae</taxon>
        <taxon>Vitis</taxon>
    </lineage>
</organism>
<gene>
    <name evidence="3" type="ORF">CK203_093910</name>
</gene>
<feature type="compositionally biased region" description="Basic and acidic residues" evidence="1">
    <location>
        <begin position="22"/>
        <end position="32"/>
    </location>
</feature>
<dbReference type="PANTHER" id="PTHR34188:SF20">
    <property type="entry name" value="PROTEIN, PUTATIVE-RELATED"/>
    <property type="match status" value="1"/>
</dbReference>
<evidence type="ECO:0000256" key="2">
    <source>
        <dbReference type="SAM" id="Phobius"/>
    </source>
</evidence>
<feature type="region of interest" description="Disordered" evidence="1">
    <location>
        <begin position="193"/>
        <end position="223"/>
    </location>
</feature>
<keyword evidence="2" id="KW-1133">Transmembrane helix</keyword>
<evidence type="ECO:0000256" key="1">
    <source>
        <dbReference type="SAM" id="MobiDB-lite"/>
    </source>
</evidence>
<dbReference type="AlphaFoldDB" id="A0A438CTE1"/>
<feature type="compositionally biased region" description="Basic residues" evidence="1">
    <location>
        <begin position="73"/>
        <end position="87"/>
    </location>
</feature>
<feature type="region of interest" description="Disordered" evidence="1">
    <location>
        <begin position="18"/>
        <end position="42"/>
    </location>
</feature>
<dbReference type="Proteomes" id="UP000288805">
    <property type="component" value="Unassembled WGS sequence"/>
</dbReference>
<sequence length="223" mass="24091">MDQIAPKDRDLIVDLEIGGTARGEDGSVKGEDGVSLCSNGSNSGMIPKENVKVFIDKNLVEKEAMDSVDKKAVKEKRKKPSNKKSSKPPRPPKGPSLDAADQKLVREIAELAMLKRARVERRKALRKMKVAKASSNSSLFAMVFTVFFCLVILFQGLSSRRNSAITFHGSPESAAPTEGGLISVQYYHSISPSDVKEHGSESPSLVEQLPGLEAKEKAGKAPG</sequence>
<feature type="transmembrane region" description="Helical" evidence="2">
    <location>
        <begin position="137"/>
        <end position="157"/>
    </location>
</feature>
<keyword evidence="2" id="KW-0472">Membrane</keyword>
<dbReference type="PANTHER" id="PTHR34188">
    <property type="entry name" value="OS01G0299500 PROTEIN"/>
    <property type="match status" value="1"/>
</dbReference>
<name>A0A438CTE1_VITVI</name>
<evidence type="ECO:0000313" key="3">
    <source>
        <dbReference type="EMBL" id="RVW26472.1"/>
    </source>
</evidence>
<dbReference type="EMBL" id="QGNW01002009">
    <property type="protein sequence ID" value="RVW26472.1"/>
    <property type="molecule type" value="Genomic_DNA"/>
</dbReference>
<reference evidence="3 4" key="1">
    <citation type="journal article" date="2018" name="PLoS Genet.">
        <title>Population sequencing reveals clonal diversity and ancestral inbreeding in the grapevine cultivar Chardonnay.</title>
        <authorList>
            <person name="Roach M.J."/>
            <person name="Johnson D.L."/>
            <person name="Bohlmann J."/>
            <person name="van Vuuren H.J."/>
            <person name="Jones S.J."/>
            <person name="Pretorius I.S."/>
            <person name="Schmidt S.A."/>
            <person name="Borneman A.R."/>
        </authorList>
    </citation>
    <scope>NUCLEOTIDE SEQUENCE [LARGE SCALE GENOMIC DNA]</scope>
    <source>
        <strain evidence="4">cv. Chardonnay</strain>
        <tissue evidence="3">Leaf</tissue>
    </source>
</reference>